<keyword evidence="2" id="KW-1185">Reference proteome</keyword>
<sequence length="240" mass="27536">MEVAGKLLSKRGNVVTIELSEPDKLIELDKFGSSVVSLLFTDGRSVSLKQRNFAYALIGDIAKSEIGGKYAGEPELIKRAFYFAMDKFYGVENFSLSKSKGNMSDANSFIDMLLDFCFKHDVTLSYRPLEWLDDPYIAKFEYACMMKKMCVICGRQAELAHIDTVGFTNSRKQMDHVGLRAMALCREHHTQQHNWGDKKFLGMYHLQGIRITEEIEKLYPSATGYSDKKRDERHEREEND</sequence>
<dbReference type="AlphaFoldDB" id="A0A0K8MI38"/>
<name>A0A0K8MI38_9LACO</name>
<dbReference type="Pfam" id="PF16784">
    <property type="entry name" value="HNHc_6"/>
    <property type="match status" value="1"/>
</dbReference>
<evidence type="ECO:0000313" key="1">
    <source>
        <dbReference type="EMBL" id="GAO99853.1"/>
    </source>
</evidence>
<evidence type="ECO:0008006" key="3">
    <source>
        <dbReference type="Google" id="ProtNLM"/>
    </source>
</evidence>
<dbReference type="InterPro" id="IPR041242">
    <property type="entry name" value="HNHc_6"/>
</dbReference>
<accession>A0A0K8MI38</accession>
<dbReference type="STRING" id="157463.GCA_001047075_00767"/>
<evidence type="ECO:0000313" key="2">
    <source>
        <dbReference type="Proteomes" id="UP000253891"/>
    </source>
</evidence>
<dbReference type="Proteomes" id="UP000253891">
    <property type="component" value="Unassembled WGS sequence"/>
</dbReference>
<reference evidence="1 2" key="1">
    <citation type="journal article" date="2015" name="BMC Genomics">
        <title>Comparative genomics of Fructobacillus spp. and Leuconostoc spp. reveals niche-specific evolution of Fructobacillus spp.</title>
        <authorList>
            <person name="Endo A."/>
            <person name="Tanizawa Y."/>
            <person name="Tanaka N."/>
            <person name="Maeno S."/>
            <person name="Kumar H."/>
            <person name="Shiwa Y."/>
            <person name="Okada S."/>
            <person name="Yoshikawa H."/>
            <person name="Dicks L."/>
            <person name="Nakagawa J."/>
            <person name="Arita M."/>
        </authorList>
    </citation>
    <scope>NUCLEOTIDE SEQUENCE [LARGE SCALE GENOMIC DNA]</scope>
    <source>
        <strain evidence="1 2">JCM 12225</strain>
    </source>
</reference>
<organism evidence="1 2">
    <name type="scientific">Fructobacillus ficulneus</name>
    <dbReference type="NCBI Taxonomy" id="157463"/>
    <lineage>
        <taxon>Bacteria</taxon>
        <taxon>Bacillati</taxon>
        <taxon>Bacillota</taxon>
        <taxon>Bacilli</taxon>
        <taxon>Lactobacillales</taxon>
        <taxon>Lactobacillaceae</taxon>
        <taxon>Fructobacillus</taxon>
    </lineage>
</organism>
<dbReference type="RefSeq" id="WP_061993232.1">
    <property type="nucleotide sequence ID" value="NZ_DF968001.1"/>
</dbReference>
<protein>
    <recommendedName>
        <fullName evidence="3">Phage protein</fullName>
    </recommendedName>
</protein>
<gene>
    <name evidence="1" type="ORF">FFIC_241290</name>
</gene>
<dbReference type="OrthoDB" id="1665841at2"/>
<dbReference type="EMBL" id="DF968001">
    <property type="protein sequence ID" value="GAO99853.1"/>
    <property type="molecule type" value="Genomic_DNA"/>
</dbReference>
<proteinExistence type="predicted"/>